<proteinExistence type="predicted"/>
<dbReference type="GO" id="GO:0003964">
    <property type="term" value="F:RNA-directed DNA polymerase activity"/>
    <property type="evidence" value="ECO:0007669"/>
    <property type="project" value="UniProtKB-KW"/>
</dbReference>
<gene>
    <name evidence="1" type="ORF">Tci_056637</name>
</gene>
<name>A0A6L2NGM6_TANCI</name>
<reference evidence="1" key="1">
    <citation type="journal article" date="2019" name="Sci. Rep.">
        <title>Draft genome of Tanacetum cinerariifolium, the natural source of mosquito coil.</title>
        <authorList>
            <person name="Yamashiro T."/>
            <person name="Shiraishi A."/>
            <person name="Satake H."/>
            <person name="Nakayama K."/>
        </authorList>
    </citation>
    <scope>NUCLEOTIDE SEQUENCE</scope>
</reference>
<dbReference type="AlphaFoldDB" id="A0A6L2NGM6"/>
<accession>A0A6L2NGM6</accession>
<evidence type="ECO:0000313" key="1">
    <source>
        <dbReference type="EMBL" id="GEU84659.1"/>
    </source>
</evidence>
<dbReference type="EMBL" id="BKCJ010008943">
    <property type="protein sequence ID" value="GEU84659.1"/>
    <property type="molecule type" value="Genomic_DNA"/>
</dbReference>
<organism evidence="1">
    <name type="scientific">Tanacetum cinerariifolium</name>
    <name type="common">Dalmatian daisy</name>
    <name type="synonym">Chrysanthemum cinerariifolium</name>
    <dbReference type="NCBI Taxonomy" id="118510"/>
    <lineage>
        <taxon>Eukaryota</taxon>
        <taxon>Viridiplantae</taxon>
        <taxon>Streptophyta</taxon>
        <taxon>Embryophyta</taxon>
        <taxon>Tracheophyta</taxon>
        <taxon>Spermatophyta</taxon>
        <taxon>Magnoliopsida</taxon>
        <taxon>eudicotyledons</taxon>
        <taxon>Gunneridae</taxon>
        <taxon>Pentapetalae</taxon>
        <taxon>asterids</taxon>
        <taxon>campanulids</taxon>
        <taxon>Asterales</taxon>
        <taxon>Asteraceae</taxon>
        <taxon>Asteroideae</taxon>
        <taxon>Anthemideae</taxon>
        <taxon>Anthemidinae</taxon>
        <taxon>Tanacetum</taxon>
    </lineage>
</organism>
<comment type="caution">
    <text evidence="1">The sequence shown here is derived from an EMBL/GenBank/DDBJ whole genome shotgun (WGS) entry which is preliminary data.</text>
</comment>
<keyword evidence="1" id="KW-0695">RNA-directed DNA polymerase</keyword>
<protein>
    <submittedName>
        <fullName evidence="1">Reverse transcriptase</fullName>
    </submittedName>
</protein>
<keyword evidence="1" id="KW-0548">Nucleotidyltransferase</keyword>
<sequence>MEYLPKRRWGTLEKKRDNIMIKAIDKQLKERRMMRSLEKFVGEKRFNATAGNPVKETLLKLNLPDHKSILTDSKEYIKMDMEVPGSNRLTRFIATCSYSIDIYKDIMKAQKGTKNMAADHLSILENPDLETLNEDAIRDSFPDEHLLAVQVREMAEDPWHADYVNFLVSKIIPHGLTYHLRKKFLLDIKHYIWNDPYLFNSCPDEIIRGCAFGKELQEILEHCHT</sequence>
<keyword evidence="1" id="KW-0808">Transferase</keyword>